<keyword evidence="2" id="KW-1185">Reference proteome</keyword>
<dbReference type="AlphaFoldDB" id="A0AA39FHL7"/>
<sequence length="165" mass="19387">MPLEEIQFTLEHVNDLHKSFTTEHAYLEVTGPTGHLDHDYMQEKYFVEESNLHFNSKRKLVRVRSDSVLAHWSLWRSPADPTNSRHPKTRLVINDHHLQQQHKRKLSLCHNFRGRHATHNCKSSHRYKVCNDIHHTLLYLDNQLPTRTQTQSQGAELASNTSQSH</sequence>
<organism evidence="1 2">
    <name type="scientific">Microctonus aethiopoides</name>
    <dbReference type="NCBI Taxonomy" id="144406"/>
    <lineage>
        <taxon>Eukaryota</taxon>
        <taxon>Metazoa</taxon>
        <taxon>Ecdysozoa</taxon>
        <taxon>Arthropoda</taxon>
        <taxon>Hexapoda</taxon>
        <taxon>Insecta</taxon>
        <taxon>Pterygota</taxon>
        <taxon>Neoptera</taxon>
        <taxon>Endopterygota</taxon>
        <taxon>Hymenoptera</taxon>
        <taxon>Apocrita</taxon>
        <taxon>Ichneumonoidea</taxon>
        <taxon>Braconidae</taxon>
        <taxon>Euphorinae</taxon>
        <taxon>Microctonus</taxon>
    </lineage>
</organism>
<protein>
    <submittedName>
        <fullName evidence="1">Uncharacterized protein</fullName>
    </submittedName>
</protein>
<accession>A0AA39FHL7</accession>
<reference evidence="1" key="1">
    <citation type="journal article" date="2023" name="bioRxiv">
        <title>Scaffold-level genome assemblies of two parasitoid biocontrol wasps reveal the parthenogenesis mechanism and an associated novel virus.</title>
        <authorList>
            <person name="Inwood S."/>
            <person name="Skelly J."/>
            <person name="Guhlin J."/>
            <person name="Harrop T."/>
            <person name="Goldson S."/>
            <person name="Dearden P."/>
        </authorList>
    </citation>
    <scope>NUCLEOTIDE SEQUENCE</scope>
    <source>
        <strain evidence="1">Irish</strain>
        <tissue evidence="1">Whole body</tissue>
    </source>
</reference>
<name>A0AA39FHL7_9HYME</name>
<evidence type="ECO:0000313" key="1">
    <source>
        <dbReference type="EMBL" id="KAK0169739.1"/>
    </source>
</evidence>
<proteinExistence type="predicted"/>
<gene>
    <name evidence="1" type="ORF">PV328_010381</name>
</gene>
<dbReference type="EMBL" id="JAQQBS010000004">
    <property type="protein sequence ID" value="KAK0169739.1"/>
    <property type="molecule type" value="Genomic_DNA"/>
</dbReference>
<evidence type="ECO:0000313" key="2">
    <source>
        <dbReference type="Proteomes" id="UP001168990"/>
    </source>
</evidence>
<dbReference type="Proteomes" id="UP001168990">
    <property type="component" value="Unassembled WGS sequence"/>
</dbReference>
<reference evidence="1" key="2">
    <citation type="submission" date="2023-03" db="EMBL/GenBank/DDBJ databases">
        <authorList>
            <person name="Inwood S.N."/>
            <person name="Skelly J.G."/>
            <person name="Guhlin J."/>
            <person name="Harrop T.W.R."/>
            <person name="Goldson S.G."/>
            <person name="Dearden P.K."/>
        </authorList>
    </citation>
    <scope>NUCLEOTIDE SEQUENCE</scope>
    <source>
        <strain evidence="1">Irish</strain>
        <tissue evidence="1">Whole body</tissue>
    </source>
</reference>
<comment type="caution">
    <text evidence="1">The sequence shown here is derived from an EMBL/GenBank/DDBJ whole genome shotgun (WGS) entry which is preliminary data.</text>
</comment>